<gene>
    <name evidence="1" type="ORF">METZ01_LOCUS173854</name>
</gene>
<accession>A0A382C4M1</accession>
<feature type="non-terminal residue" evidence="1">
    <location>
        <position position="1"/>
    </location>
</feature>
<dbReference type="AlphaFoldDB" id="A0A382C4M1"/>
<sequence>YGHLSVTYEGISYFPLYSLDNDVHQNANNLIDGNFFNDYFWNITSGQIRVNVRDLPPVEIDNSISGGTIQLKAKVDDELGFDSYDSYVTVGQSVEITADHLLTNSINLTISEAEFEAVGFTLTEGEIIYVLAVITDEAGNVNNHTESPKVQYVPIDETRPDEGTITLEPYVNDNGNSIMMPGYWNIDTYKIRAILGVLTNDEDNPIANGTVQLQGRYNSGSWKYLALPEIIEADMINDDNNIDIDDDIDDYIEVDDIIDDIEQDGFEEIPDIWDATVNGNIIEIRARIFDAAGNNRDWPTLPDPASTIEIHGITDEDRPKIEYADAVNENGWWGPHSDGLPIQIRLTADEEITVVTTEDGTPFIRLTTGPDVGIIDDTDGIANYASGTGTTELVFNYNPGVNEESDDLAFELTDDEAIIDLNDGDMYSIGGNRLKASTNNTDSPVLPMPADPTDDMTSLDESKDLIIDGVAPDYFFPLVDLVLPKAQGGTASVRPPETGSLWENDNEDGNDIYWNSTHTQLSLIVTLPVKVDNEGNEYPDNSLADDGLVGSIQLRIKVINGLDTVDLGPPVEIAASVDGGPPPSQTILILKDALDLVTGFEHDSNVWIDAIITDIAGNESQLILDGFDRHHIIIDYVLPDTTGNGSNLVIVSGAAENYHEVVGYWNG</sequence>
<dbReference type="EMBL" id="UINC01032783">
    <property type="protein sequence ID" value="SVB21000.1"/>
    <property type="molecule type" value="Genomic_DNA"/>
</dbReference>
<evidence type="ECO:0000313" key="1">
    <source>
        <dbReference type="EMBL" id="SVB21000.1"/>
    </source>
</evidence>
<protein>
    <submittedName>
        <fullName evidence="1">Uncharacterized protein</fullName>
    </submittedName>
</protein>
<organism evidence="1">
    <name type="scientific">marine metagenome</name>
    <dbReference type="NCBI Taxonomy" id="408172"/>
    <lineage>
        <taxon>unclassified sequences</taxon>
        <taxon>metagenomes</taxon>
        <taxon>ecological metagenomes</taxon>
    </lineage>
</organism>
<feature type="non-terminal residue" evidence="1">
    <location>
        <position position="667"/>
    </location>
</feature>
<proteinExistence type="predicted"/>
<reference evidence="1" key="1">
    <citation type="submission" date="2018-05" db="EMBL/GenBank/DDBJ databases">
        <authorList>
            <person name="Lanie J.A."/>
            <person name="Ng W.-L."/>
            <person name="Kazmierczak K.M."/>
            <person name="Andrzejewski T.M."/>
            <person name="Davidsen T.M."/>
            <person name="Wayne K.J."/>
            <person name="Tettelin H."/>
            <person name="Glass J.I."/>
            <person name="Rusch D."/>
            <person name="Podicherti R."/>
            <person name="Tsui H.-C.T."/>
            <person name="Winkler M.E."/>
        </authorList>
    </citation>
    <scope>NUCLEOTIDE SEQUENCE</scope>
</reference>
<name>A0A382C4M1_9ZZZZ</name>